<dbReference type="AlphaFoldDB" id="A0A3Q0J6Z6"/>
<gene>
    <name evidence="2" type="primary">LOC103515842</name>
</gene>
<organism evidence="1 2">
    <name type="scientific">Diaphorina citri</name>
    <name type="common">Asian citrus psyllid</name>
    <dbReference type="NCBI Taxonomy" id="121845"/>
    <lineage>
        <taxon>Eukaryota</taxon>
        <taxon>Metazoa</taxon>
        <taxon>Ecdysozoa</taxon>
        <taxon>Arthropoda</taxon>
        <taxon>Hexapoda</taxon>
        <taxon>Insecta</taxon>
        <taxon>Pterygota</taxon>
        <taxon>Neoptera</taxon>
        <taxon>Paraneoptera</taxon>
        <taxon>Hemiptera</taxon>
        <taxon>Sternorrhyncha</taxon>
        <taxon>Psylloidea</taxon>
        <taxon>Psyllidae</taxon>
        <taxon>Diaphorininae</taxon>
        <taxon>Diaphorina</taxon>
    </lineage>
</organism>
<dbReference type="RefSeq" id="XP_026684221.1">
    <property type="nucleotide sequence ID" value="XM_026828420.1"/>
</dbReference>
<protein>
    <submittedName>
        <fullName evidence="2">Uncharacterized protein LOC103515842</fullName>
    </submittedName>
</protein>
<proteinExistence type="predicted"/>
<evidence type="ECO:0000313" key="1">
    <source>
        <dbReference type="Proteomes" id="UP000079169"/>
    </source>
</evidence>
<keyword evidence="1" id="KW-1185">Reference proteome</keyword>
<evidence type="ECO:0000313" key="2">
    <source>
        <dbReference type="RefSeq" id="XP_026684221.1"/>
    </source>
</evidence>
<dbReference type="PaxDb" id="121845-A0A3Q0J6Z6"/>
<sequence length="330" mass="38207">MSLTNQIINGAYFRLVAKCLFEPYSYHLNSEQLKELKWIMDRVLCDKCRSVDEIAKPLFEIIYRDYIQVDKMLEQIMEPYRMRQNRVDASQRFYLEAVMLIQKSGLFPYYIECINSDMVDLMVLTLFESSQEYAELSVDIAQYSRLVLEFISANSPDMRKLFECLVDEEMCSTFSSRPITKGSHFFNLHRPMLTQLLFRSHPDQLASLLLTEISDQKLSILTHLVQTLTGPKRDLDNTVTLLSNSGAAGVFFKTAVLSHWSRLVAYGRADDQWLSMLSNITHVKSHAGYLAEFDQVAEWFCQRLESPLLGPPDLLHYLKLLPSFLPNDVQ</sequence>
<name>A0A3Q0J6Z6_DIACI</name>
<dbReference type="Proteomes" id="UP000079169">
    <property type="component" value="Unplaced"/>
</dbReference>
<dbReference type="GeneID" id="103515842"/>
<accession>A0A3Q0J6Z6</accession>
<reference evidence="2" key="1">
    <citation type="submission" date="2025-08" db="UniProtKB">
        <authorList>
            <consortium name="RefSeq"/>
        </authorList>
    </citation>
    <scope>IDENTIFICATION</scope>
</reference>
<dbReference type="KEGG" id="dci:103515842"/>